<dbReference type="Proteomes" id="UP000001876">
    <property type="component" value="Unassembled WGS sequence"/>
</dbReference>
<organism evidence="12">
    <name type="scientific">Micromonas pusilla (strain CCMP1545)</name>
    <name type="common">Picoplanktonic green alga</name>
    <dbReference type="NCBI Taxonomy" id="564608"/>
    <lineage>
        <taxon>Eukaryota</taxon>
        <taxon>Viridiplantae</taxon>
        <taxon>Chlorophyta</taxon>
        <taxon>Mamiellophyceae</taxon>
        <taxon>Mamiellales</taxon>
        <taxon>Mamiellaceae</taxon>
        <taxon>Micromonas</taxon>
    </lineage>
</organism>
<dbReference type="KEGG" id="mpp:MICPUCDRAFT_28853"/>
<gene>
    <name evidence="11" type="ORF">MICPUCDRAFT_28853</name>
</gene>
<dbReference type="RefSeq" id="XP_003062131.1">
    <property type="nucleotide sequence ID" value="XM_003062085.1"/>
</dbReference>
<evidence type="ECO:0000256" key="1">
    <source>
        <dbReference type="ARBA" id="ARBA00004906"/>
    </source>
</evidence>
<dbReference type="GO" id="GO:0008270">
    <property type="term" value="F:zinc ion binding"/>
    <property type="evidence" value="ECO:0007669"/>
    <property type="project" value="UniProtKB-KW"/>
</dbReference>
<evidence type="ECO:0000313" key="12">
    <source>
        <dbReference type="Proteomes" id="UP000001876"/>
    </source>
</evidence>
<keyword evidence="4" id="KW-0677">Repeat</keyword>
<dbReference type="PANTHER" id="PTHR22770">
    <property type="entry name" value="UBIQUITIN CONJUGATING ENZYME 7 INTERACTING PROTEIN-RELATED"/>
    <property type="match status" value="1"/>
</dbReference>
<dbReference type="PANTHER" id="PTHR22770:SF47">
    <property type="entry name" value="E3 UBIQUITIN-PROTEIN LIGASE RNF216"/>
    <property type="match status" value="1"/>
</dbReference>
<feature type="domain" description="RING-type" evidence="10">
    <location>
        <begin position="15"/>
        <end position="246"/>
    </location>
</feature>
<proteinExistence type="predicted"/>
<keyword evidence="6" id="KW-0833">Ubl conjugation pathway</keyword>
<evidence type="ECO:0000256" key="5">
    <source>
        <dbReference type="ARBA" id="ARBA00022771"/>
    </source>
</evidence>
<dbReference type="GO" id="GO:0016740">
    <property type="term" value="F:transferase activity"/>
    <property type="evidence" value="ECO:0007669"/>
    <property type="project" value="UniProtKB-KW"/>
</dbReference>
<dbReference type="SUPFAM" id="SSF57850">
    <property type="entry name" value="RING/U-box"/>
    <property type="match status" value="4"/>
</dbReference>
<protein>
    <submittedName>
        <fullName evidence="11">Predicted protein</fullName>
    </submittedName>
</protein>
<keyword evidence="5 8" id="KW-0863">Zinc-finger</keyword>
<dbReference type="InterPro" id="IPR051628">
    <property type="entry name" value="LUBAC_E3_Ligases"/>
</dbReference>
<evidence type="ECO:0000313" key="11">
    <source>
        <dbReference type="EMBL" id="EEH53843.1"/>
    </source>
</evidence>
<dbReference type="eggNOG" id="KOG1814">
    <property type="taxonomic scope" value="Eukaryota"/>
</dbReference>
<dbReference type="CDD" id="cd20341">
    <property type="entry name" value="BRcat_RBR_RNF14"/>
    <property type="match status" value="1"/>
</dbReference>
<dbReference type="SMART" id="SM00647">
    <property type="entry name" value="IBR"/>
    <property type="match status" value="2"/>
</dbReference>
<evidence type="ECO:0000256" key="8">
    <source>
        <dbReference type="PROSITE-ProRule" id="PRU00175"/>
    </source>
</evidence>
<name>C1N2R5_MICPC</name>
<dbReference type="OrthoDB" id="1431934at2759"/>
<sequence length="339" mass="37333">MRHDATERARRFARAVVRCDVCFDDVAGSDTARVAPGACAHFFCASCVATIARTHVVEGSIASLVCPACGASIPPHVLRRFLSDELYERYETIALERSLAAMPDASRCPRCERVVIEDGDDHCGRCLGCEYTFCGLCRESWHPGESCLTPERKLEVLRSRGGSGAMAALGEDARRKHREQLADAMALRYVEKEGQRCPNCGFGVVKSEGCNKMTCGNCETRFCYKCGDAVDGYEHFRDGGKCALFDLDAVAAWEREMNAARLNAEGRQRDAYVAGDVIAASNCPSCRQMCYKLANNNHIRCWSCGQRYCHLCRKTVRRGAETAAHFGPGVGKCRQHSAD</sequence>
<reference evidence="11 12" key="1">
    <citation type="journal article" date="2009" name="Science">
        <title>Green evolution and dynamic adaptations revealed by genomes of the marine picoeukaryotes Micromonas.</title>
        <authorList>
            <person name="Worden A.Z."/>
            <person name="Lee J.H."/>
            <person name="Mock T."/>
            <person name="Rouze P."/>
            <person name="Simmons M.P."/>
            <person name="Aerts A.L."/>
            <person name="Allen A.E."/>
            <person name="Cuvelier M.L."/>
            <person name="Derelle E."/>
            <person name="Everett M.V."/>
            <person name="Foulon E."/>
            <person name="Grimwood J."/>
            <person name="Gundlach H."/>
            <person name="Henrissat B."/>
            <person name="Napoli C."/>
            <person name="McDonald S.M."/>
            <person name="Parker M.S."/>
            <person name="Rombauts S."/>
            <person name="Salamov A."/>
            <person name="Von Dassow P."/>
            <person name="Badger J.H."/>
            <person name="Coutinho P.M."/>
            <person name="Demir E."/>
            <person name="Dubchak I."/>
            <person name="Gentemann C."/>
            <person name="Eikrem W."/>
            <person name="Gready J.E."/>
            <person name="John U."/>
            <person name="Lanier W."/>
            <person name="Lindquist E.A."/>
            <person name="Lucas S."/>
            <person name="Mayer K.F."/>
            <person name="Moreau H."/>
            <person name="Not F."/>
            <person name="Otillar R."/>
            <person name="Panaud O."/>
            <person name="Pangilinan J."/>
            <person name="Paulsen I."/>
            <person name="Piegu B."/>
            <person name="Poliakov A."/>
            <person name="Robbens S."/>
            <person name="Schmutz J."/>
            <person name="Toulza E."/>
            <person name="Wyss T."/>
            <person name="Zelensky A."/>
            <person name="Zhou K."/>
            <person name="Armbrust E.V."/>
            <person name="Bhattacharya D."/>
            <person name="Goodenough U.W."/>
            <person name="Van de Peer Y."/>
            <person name="Grigoriev I.V."/>
        </authorList>
    </citation>
    <scope>NUCLEOTIDE SEQUENCE [LARGE SCALE GENOMIC DNA]</scope>
    <source>
        <strain evidence="11 12">CCMP1545</strain>
    </source>
</reference>
<evidence type="ECO:0000259" key="10">
    <source>
        <dbReference type="PROSITE" id="PS51873"/>
    </source>
</evidence>
<evidence type="ECO:0000256" key="4">
    <source>
        <dbReference type="ARBA" id="ARBA00022737"/>
    </source>
</evidence>
<dbReference type="InterPro" id="IPR002867">
    <property type="entry name" value="IBR_dom"/>
</dbReference>
<evidence type="ECO:0000256" key="3">
    <source>
        <dbReference type="ARBA" id="ARBA00022723"/>
    </source>
</evidence>
<dbReference type="GeneID" id="9687570"/>
<feature type="domain" description="RING-type" evidence="9">
    <location>
        <begin position="19"/>
        <end position="69"/>
    </location>
</feature>
<evidence type="ECO:0000256" key="7">
    <source>
        <dbReference type="ARBA" id="ARBA00022833"/>
    </source>
</evidence>
<keyword evidence="12" id="KW-1185">Reference proteome</keyword>
<dbReference type="InterPro" id="IPR013083">
    <property type="entry name" value="Znf_RING/FYVE/PHD"/>
</dbReference>
<accession>C1N2R5</accession>
<keyword evidence="2" id="KW-0808">Transferase</keyword>
<dbReference type="OMA" id="YPCCQLP"/>
<comment type="pathway">
    <text evidence="1">Protein modification; protein ubiquitination.</text>
</comment>
<dbReference type="SMART" id="SM00184">
    <property type="entry name" value="RING"/>
    <property type="match status" value="2"/>
</dbReference>
<dbReference type="InterPro" id="IPR017907">
    <property type="entry name" value="Znf_RING_CS"/>
</dbReference>
<evidence type="ECO:0000259" key="9">
    <source>
        <dbReference type="PROSITE" id="PS50089"/>
    </source>
</evidence>
<evidence type="ECO:0000256" key="2">
    <source>
        <dbReference type="ARBA" id="ARBA00022679"/>
    </source>
</evidence>
<keyword evidence="3" id="KW-0479">Metal-binding</keyword>
<dbReference type="Gene3D" id="3.30.40.10">
    <property type="entry name" value="Zinc/RING finger domain, C3HC4 (zinc finger)"/>
    <property type="match status" value="1"/>
</dbReference>
<keyword evidence="7" id="KW-0862">Zinc</keyword>
<dbReference type="EMBL" id="GG663745">
    <property type="protein sequence ID" value="EEH53843.1"/>
    <property type="molecule type" value="Genomic_DNA"/>
</dbReference>
<dbReference type="PROSITE" id="PS00518">
    <property type="entry name" value="ZF_RING_1"/>
    <property type="match status" value="1"/>
</dbReference>
<dbReference type="Pfam" id="PF26200">
    <property type="entry name" value="Rcat_RNF216"/>
    <property type="match status" value="1"/>
</dbReference>
<dbReference type="PROSITE" id="PS50089">
    <property type="entry name" value="ZF_RING_2"/>
    <property type="match status" value="1"/>
</dbReference>
<dbReference type="InterPro" id="IPR001841">
    <property type="entry name" value="Znf_RING"/>
</dbReference>
<dbReference type="Gene3D" id="1.20.120.1750">
    <property type="match status" value="1"/>
</dbReference>
<dbReference type="Pfam" id="PF01485">
    <property type="entry name" value="IBR"/>
    <property type="match status" value="1"/>
</dbReference>
<dbReference type="AlphaFoldDB" id="C1N2R5"/>
<evidence type="ECO:0000256" key="6">
    <source>
        <dbReference type="ARBA" id="ARBA00022786"/>
    </source>
</evidence>
<dbReference type="PROSITE" id="PS51873">
    <property type="entry name" value="TRIAD"/>
    <property type="match status" value="1"/>
</dbReference>
<dbReference type="InterPro" id="IPR044066">
    <property type="entry name" value="TRIAD_supradom"/>
</dbReference>